<keyword evidence="3" id="KW-1185">Reference proteome</keyword>
<sequence length="281" mass="32440">MNTAIQKAENNMLVKFEDIEINVQEDKTHGWLMDTELVAKGYGVTPDAIRNRKSRKASELIEGKHFISVTNCYAVGNQTSTLWTKRGVIRLGFGMHGERAAKFRDWAEDLIIEKINTEMAPMSDDEILTRAVILANNKLLLLEAKIEQDRPKVEYVDVLLNTEDCVLTTVIATELGISATRLNRILEYLQIQYKRRDTWVLTVAYSNRGYTKMETQLFDKGNGVTGSAEQMVWTQRGRAFLRWMFYKKPEIRMMSKRQTTHNVYSPTEIDLENHSDESKHQ</sequence>
<dbReference type="AlphaFoldDB" id="A0A7K0EJU0"/>
<dbReference type="OrthoDB" id="9810290at2"/>
<accession>A0A7K0EJU0</accession>
<evidence type="ECO:0000313" key="2">
    <source>
        <dbReference type="EMBL" id="MRS61791.1"/>
    </source>
</evidence>
<proteinExistence type="predicted"/>
<comment type="caution">
    <text evidence="2">The sequence shown here is derived from an EMBL/GenBank/DDBJ whole genome shotgun (WGS) entry which is preliminary data.</text>
</comment>
<organism evidence="2 3">
    <name type="scientific">Larkinella terrae</name>
    <dbReference type="NCBI Taxonomy" id="2025311"/>
    <lineage>
        <taxon>Bacteria</taxon>
        <taxon>Pseudomonadati</taxon>
        <taxon>Bacteroidota</taxon>
        <taxon>Cytophagia</taxon>
        <taxon>Cytophagales</taxon>
        <taxon>Spirosomataceae</taxon>
        <taxon>Larkinella</taxon>
    </lineage>
</organism>
<dbReference type="Proteomes" id="UP000441754">
    <property type="component" value="Unassembled WGS sequence"/>
</dbReference>
<name>A0A7K0EJU0_9BACT</name>
<dbReference type="InterPro" id="IPR005039">
    <property type="entry name" value="Ant_C"/>
</dbReference>
<dbReference type="Pfam" id="PF03374">
    <property type="entry name" value="ANT"/>
    <property type="match status" value="1"/>
</dbReference>
<reference evidence="2 3" key="1">
    <citation type="journal article" date="2018" name="Antonie Van Leeuwenhoek">
        <title>Larkinella terrae sp. nov., isolated from soil on Jeju Island, South Korea.</title>
        <authorList>
            <person name="Ten L.N."/>
            <person name="Jeon J."/>
            <person name="Park S.J."/>
            <person name="Park S."/>
            <person name="Lee S.Y."/>
            <person name="Kim M.K."/>
            <person name="Jung H.Y."/>
        </authorList>
    </citation>
    <scope>NUCLEOTIDE SEQUENCE [LARGE SCALE GENOMIC DNA]</scope>
    <source>
        <strain evidence="2 3">KCTC 52001</strain>
    </source>
</reference>
<protein>
    <recommendedName>
        <fullName evidence="1">Antirepressor protein C-terminal domain-containing protein</fullName>
    </recommendedName>
</protein>
<feature type="domain" description="Antirepressor protein C-terminal" evidence="1">
    <location>
        <begin position="143"/>
        <end position="243"/>
    </location>
</feature>
<dbReference type="GO" id="GO:0003677">
    <property type="term" value="F:DNA binding"/>
    <property type="evidence" value="ECO:0007669"/>
    <property type="project" value="InterPro"/>
</dbReference>
<evidence type="ECO:0000313" key="3">
    <source>
        <dbReference type="Proteomes" id="UP000441754"/>
    </source>
</evidence>
<dbReference type="EMBL" id="WJXZ01000006">
    <property type="protein sequence ID" value="MRS61791.1"/>
    <property type="molecule type" value="Genomic_DNA"/>
</dbReference>
<dbReference type="RefSeq" id="WP_154175183.1">
    <property type="nucleotide sequence ID" value="NZ_WJXZ01000006.1"/>
</dbReference>
<gene>
    <name evidence="2" type="ORF">GJJ30_10875</name>
</gene>
<evidence type="ECO:0000259" key="1">
    <source>
        <dbReference type="Pfam" id="PF03374"/>
    </source>
</evidence>